<feature type="transmembrane region" description="Helical" evidence="5">
    <location>
        <begin position="318"/>
        <end position="338"/>
    </location>
</feature>
<evidence type="ECO:0000256" key="3">
    <source>
        <dbReference type="ARBA" id="ARBA00022989"/>
    </source>
</evidence>
<feature type="transmembrane region" description="Helical" evidence="5">
    <location>
        <begin position="74"/>
        <end position="91"/>
    </location>
</feature>
<comment type="caution">
    <text evidence="6">The sequence shown here is derived from an EMBL/GenBank/DDBJ whole genome shotgun (WGS) entry which is preliminary data.</text>
</comment>
<sequence>MLDGEKYDTSDSGSQGEVQRYERPKGIKGLYYHPITQVSLLGLVCFMCPGLFNALTGLGAGGQVDSSTNSNSNAALYSTFAVSAFFAGSINNKLGAKLTLLLGSFGYCLFIGSYLAMNIHADAGGFVIAAGAILGICAGLLWTAQGSLMMSYPTEAEKGKFIAIFWAIFNLGGVVGASVSFGQNFHSTSNRVGNGTYIGFLVLTAIGITLPLFMADPKKMIRTDGTKVPIPLEPSWKTQIYGLWVALRTDPMIVLLFPMFFASNWFYTWQFSGYNGAIFNIRARSLNNLLYWSSQIFGAIFMSFVLDSKRLRRRTRAFSSWVILLLMTFIIHTWAYFYQKFVKLLFILQAVADRLDRDYTRATYSGDSERIDIYDAQYVGKAFLYVLFGIFDAMWQSTIYWLMGAMSNDPAKLAYFAGFYKAIQSAGNAGIWRADAVQLPYMNLFISTWVLLVAGLVFALPMIYLRVKDHTDASDEKVAQLEAEADARKGVEV</sequence>
<feature type="transmembrane region" description="Helical" evidence="5">
    <location>
        <begin position="123"/>
        <end position="142"/>
    </location>
</feature>
<dbReference type="GO" id="GO:0016020">
    <property type="term" value="C:membrane"/>
    <property type="evidence" value="ECO:0007669"/>
    <property type="project" value="UniProtKB-SubCell"/>
</dbReference>
<keyword evidence="3 5" id="KW-1133">Transmembrane helix</keyword>
<proteinExistence type="predicted"/>
<name>A0A8H5GBH4_9AGAR</name>
<dbReference type="InterPro" id="IPR036259">
    <property type="entry name" value="MFS_trans_sf"/>
</dbReference>
<evidence type="ECO:0008006" key="8">
    <source>
        <dbReference type="Google" id="ProtNLM"/>
    </source>
</evidence>
<dbReference type="SUPFAM" id="SSF103473">
    <property type="entry name" value="MFS general substrate transporter"/>
    <property type="match status" value="1"/>
</dbReference>
<reference evidence="6 7" key="1">
    <citation type="journal article" date="2020" name="ISME J.">
        <title>Uncovering the hidden diversity of litter-decomposition mechanisms in mushroom-forming fungi.</title>
        <authorList>
            <person name="Floudas D."/>
            <person name="Bentzer J."/>
            <person name="Ahren D."/>
            <person name="Johansson T."/>
            <person name="Persson P."/>
            <person name="Tunlid A."/>
        </authorList>
    </citation>
    <scope>NUCLEOTIDE SEQUENCE [LARGE SCALE GENOMIC DNA]</scope>
    <source>
        <strain evidence="6 7">CBS 291.85</strain>
    </source>
</reference>
<keyword evidence="2 5" id="KW-0812">Transmembrane</keyword>
<dbReference type="EMBL" id="JAACJM010000039">
    <property type="protein sequence ID" value="KAF5361690.1"/>
    <property type="molecule type" value="Genomic_DNA"/>
</dbReference>
<dbReference type="OrthoDB" id="196103at2759"/>
<evidence type="ECO:0000256" key="5">
    <source>
        <dbReference type="SAM" id="Phobius"/>
    </source>
</evidence>
<feature type="transmembrane region" description="Helical" evidence="5">
    <location>
        <begin position="195"/>
        <end position="213"/>
    </location>
</feature>
<feature type="transmembrane region" description="Helical" evidence="5">
    <location>
        <begin position="252"/>
        <end position="269"/>
    </location>
</feature>
<organism evidence="6 7">
    <name type="scientific">Tetrapyrgos nigripes</name>
    <dbReference type="NCBI Taxonomy" id="182062"/>
    <lineage>
        <taxon>Eukaryota</taxon>
        <taxon>Fungi</taxon>
        <taxon>Dikarya</taxon>
        <taxon>Basidiomycota</taxon>
        <taxon>Agaricomycotina</taxon>
        <taxon>Agaricomycetes</taxon>
        <taxon>Agaricomycetidae</taxon>
        <taxon>Agaricales</taxon>
        <taxon>Marasmiineae</taxon>
        <taxon>Marasmiaceae</taxon>
        <taxon>Tetrapyrgos</taxon>
    </lineage>
</organism>
<dbReference type="PANTHER" id="PTHR23294">
    <property type="entry name" value="ET TRANSLATION PRODUCT-RELATED"/>
    <property type="match status" value="1"/>
</dbReference>
<protein>
    <recommendedName>
        <fullName evidence="8">MFS general substrate transporter</fullName>
    </recommendedName>
</protein>
<feature type="transmembrane region" description="Helical" evidence="5">
    <location>
        <begin position="444"/>
        <end position="465"/>
    </location>
</feature>
<evidence type="ECO:0000256" key="4">
    <source>
        <dbReference type="ARBA" id="ARBA00023136"/>
    </source>
</evidence>
<dbReference type="Proteomes" id="UP000559256">
    <property type="component" value="Unassembled WGS sequence"/>
</dbReference>
<dbReference type="Gene3D" id="1.20.1250.20">
    <property type="entry name" value="MFS general substrate transporter like domains"/>
    <property type="match status" value="1"/>
</dbReference>
<keyword evidence="7" id="KW-1185">Reference proteome</keyword>
<evidence type="ECO:0000313" key="7">
    <source>
        <dbReference type="Proteomes" id="UP000559256"/>
    </source>
</evidence>
<feature type="transmembrane region" description="Helical" evidence="5">
    <location>
        <begin position="30"/>
        <end position="54"/>
    </location>
</feature>
<comment type="subcellular location">
    <subcellularLocation>
        <location evidence="1">Membrane</location>
        <topology evidence="1">Multi-pass membrane protein</topology>
    </subcellularLocation>
</comment>
<keyword evidence="4 5" id="KW-0472">Membrane</keyword>
<feature type="transmembrane region" description="Helical" evidence="5">
    <location>
        <begin position="289"/>
        <end position="306"/>
    </location>
</feature>
<gene>
    <name evidence="6" type="ORF">D9758_007339</name>
</gene>
<dbReference type="AlphaFoldDB" id="A0A8H5GBH4"/>
<dbReference type="PANTHER" id="PTHR23294:SF59">
    <property type="entry name" value="UNC93-LIKE PROTEIN C922.05C"/>
    <property type="match status" value="1"/>
</dbReference>
<feature type="transmembrane region" description="Helical" evidence="5">
    <location>
        <begin position="163"/>
        <end position="183"/>
    </location>
</feature>
<evidence type="ECO:0000313" key="6">
    <source>
        <dbReference type="EMBL" id="KAF5361690.1"/>
    </source>
</evidence>
<evidence type="ECO:0000256" key="2">
    <source>
        <dbReference type="ARBA" id="ARBA00022692"/>
    </source>
</evidence>
<dbReference type="Pfam" id="PF05978">
    <property type="entry name" value="UNC-93"/>
    <property type="match status" value="1"/>
</dbReference>
<accession>A0A8H5GBH4</accession>
<dbReference type="InterPro" id="IPR051617">
    <property type="entry name" value="UNC-93-like_regulator"/>
</dbReference>
<feature type="transmembrane region" description="Helical" evidence="5">
    <location>
        <begin position="98"/>
        <end position="117"/>
    </location>
</feature>
<feature type="transmembrane region" description="Helical" evidence="5">
    <location>
        <begin position="382"/>
        <end position="401"/>
    </location>
</feature>
<evidence type="ECO:0000256" key="1">
    <source>
        <dbReference type="ARBA" id="ARBA00004141"/>
    </source>
</evidence>
<dbReference type="InterPro" id="IPR010291">
    <property type="entry name" value="Ion_channel_UNC-93"/>
</dbReference>